<sequence>MRTLSLARRFAVLAVATSLVFGATACTATPEEADSAASTNSNGSTSDWVDAQGDEGQSTDDACALVQDTITSATDDFDVASEDDPSAVVDAMQAAADQLAELTPAVTNDEVAALVPSLETLFRQIGESMNDILNGDTESLEELDQLGGDYQATIAEFQALCTP</sequence>
<feature type="region of interest" description="Disordered" evidence="1">
    <location>
        <begin position="30"/>
        <end position="58"/>
    </location>
</feature>
<evidence type="ECO:0008006" key="5">
    <source>
        <dbReference type="Google" id="ProtNLM"/>
    </source>
</evidence>
<name>A0ABU8LV69_9MICO</name>
<evidence type="ECO:0000256" key="2">
    <source>
        <dbReference type="SAM" id="SignalP"/>
    </source>
</evidence>
<dbReference type="EMBL" id="JBBDGL010000003">
    <property type="protein sequence ID" value="MEJ1156152.1"/>
    <property type="molecule type" value="Genomic_DNA"/>
</dbReference>
<evidence type="ECO:0000313" key="4">
    <source>
        <dbReference type="Proteomes" id="UP001368654"/>
    </source>
</evidence>
<dbReference type="RefSeq" id="WP_337338588.1">
    <property type="nucleotide sequence ID" value="NZ_JBBDGL010000003.1"/>
</dbReference>
<reference evidence="3 4" key="1">
    <citation type="submission" date="2024-02" db="EMBL/GenBank/DDBJ databases">
        <authorList>
            <person name="Saticioglu I.B."/>
        </authorList>
    </citation>
    <scope>NUCLEOTIDE SEQUENCE [LARGE SCALE GENOMIC DNA]</scope>
    <source>
        <strain evidence="3 4">Mu-86</strain>
    </source>
</reference>
<evidence type="ECO:0000256" key="1">
    <source>
        <dbReference type="SAM" id="MobiDB-lite"/>
    </source>
</evidence>
<accession>A0ABU8LV69</accession>
<gene>
    <name evidence="3" type="ORF">WDU96_11150</name>
</gene>
<dbReference type="PROSITE" id="PS51257">
    <property type="entry name" value="PROKAR_LIPOPROTEIN"/>
    <property type="match status" value="1"/>
</dbReference>
<keyword evidence="2" id="KW-0732">Signal</keyword>
<keyword evidence="4" id="KW-1185">Reference proteome</keyword>
<feature type="compositionally biased region" description="Low complexity" evidence="1">
    <location>
        <begin position="35"/>
        <end position="47"/>
    </location>
</feature>
<organism evidence="3 4">
    <name type="scientific">Microbacterium marmarense</name>
    <dbReference type="NCBI Taxonomy" id="3122051"/>
    <lineage>
        <taxon>Bacteria</taxon>
        <taxon>Bacillati</taxon>
        <taxon>Actinomycetota</taxon>
        <taxon>Actinomycetes</taxon>
        <taxon>Micrococcales</taxon>
        <taxon>Microbacteriaceae</taxon>
        <taxon>Microbacterium</taxon>
    </lineage>
</organism>
<feature type="signal peptide" evidence="2">
    <location>
        <begin position="1"/>
        <end position="25"/>
    </location>
</feature>
<comment type="caution">
    <text evidence="3">The sequence shown here is derived from an EMBL/GenBank/DDBJ whole genome shotgun (WGS) entry which is preliminary data.</text>
</comment>
<dbReference type="Proteomes" id="UP001368654">
    <property type="component" value="Unassembled WGS sequence"/>
</dbReference>
<proteinExistence type="predicted"/>
<feature type="chain" id="PRO_5046748583" description="Secreted protein" evidence="2">
    <location>
        <begin position="26"/>
        <end position="163"/>
    </location>
</feature>
<evidence type="ECO:0000313" key="3">
    <source>
        <dbReference type="EMBL" id="MEJ1156152.1"/>
    </source>
</evidence>
<protein>
    <recommendedName>
        <fullName evidence="5">Secreted protein</fullName>
    </recommendedName>
</protein>